<dbReference type="InterPro" id="IPR036388">
    <property type="entry name" value="WH-like_DNA-bd_sf"/>
</dbReference>
<evidence type="ECO:0000256" key="8">
    <source>
        <dbReference type="RuleBase" id="RU003829"/>
    </source>
</evidence>
<dbReference type="InterPro" id="IPR016159">
    <property type="entry name" value="Cullin_repeat-like_dom_sf"/>
</dbReference>
<dbReference type="InterPro" id="IPR036317">
    <property type="entry name" value="Cullin_homology_sf"/>
</dbReference>
<dbReference type="FunFam" id="1.20.1310.10:FF:000030">
    <property type="entry name" value="Cullin-4"/>
    <property type="match status" value="1"/>
</dbReference>
<keyword evidence="3" id="KW-1017">Isopeptide bond</keyword>
<dbReference type="Pfam" id="PF10557">
    <property type="entry name" value="Cullin_Nedd8"/>
    <property type="match status" value="1"/>
</dbReference>
<dbReference type="InterPro" id="IPR019559">
    <property type="entry name" value="Cullin_neddylation_domain"/>
</dbReference>
<dbReference type="InterPro" id="IPR045093">
    <property type="entry name" value="Cullin"/>
</dbReference>
<evidence type="ECO:0000256" key="2">
    <source>
        <dbReference type="ARBA" id="ARBA00006019"/>
    </source>
</evidence>
<dbReference type="PROSITE" id="PS01256">
    <property type="entry name" value="CULLIN_1"/>
    <property type="match status" value="1"/>
</dbReference>
<dbReference type="Gene3D" id="1.20.1310.10">
    <property type="entry name" value="Cullin Repeats"/>
    <property type="match status" value="4"/>
</dbReference>
<feature type="region of interest" description="Disordered" evidence="9">
    <location>
        <begin position="1"/>
        <end position="36"/>
    </location>
</feature>
<evidence type="ECO:0000313" key="12">
    <source>
        <dbReference type="Proteomes" id="UP001163823"/>
    </source>
</evidence>
<dbReference type="Gene3D" id="1.10.10.10">
    <property type="entry name" value="Winged helix-like DNA-binding domain superfamily/Winged helix DNA-binding domain"/>
    <property type="match status" value="1"/>
</dbReference>
<dbReference type="FunFam" id="3.30.230.130:FF:000006">
    <property type="entry name" value="Cullin-4 like"/>
    <property type="match status" value="1"/>
</dbReference>
<evidence type="ECO:0000256" key="3">
    <source>
        <dbReference type="ARBA" id="ARBA00022499"/>
    </source>
</evidence>
<dbReference type="SUPFAM" id="SSF74788">
    <property type="entry name" value="Cullin repeat-like"/>
    <property type="match status" value="1"/>
</dbReference>
<dbReference type="Pfam" id="PF00888">
    <property type="entry name" value="Cullin"/>
    <property type="match status" value="1"/>
</dbReference>
<dbReference type="PROSITE" id="PS50069">
    <property type="entry name" value="CULLIN_2"/>
    <property type="match status" value="1"/>
</dbReference>
<dbReference type="GO" id="GO:0006511">
    <property type="term" value="P:ubiquitin-dependent protein catabolic process"/>
    <property type="evidence" value="ECO:0007669"/>
    <property type="project" value="InterPro"/>
</dbReference>
<dbReference type="EMBL" id="JARAOO010000013">
    <property type="protein sequence ID" value="KAJ7947309.1"/>
    <property type="molecule type" value="Genomic_DNA"/>
</dbReference>
<dbReference type="InterPro" id="IPR001373">
    <property type="entry name" value="Cullin_N"/>
</dbReference>
<dbReference type="InterPro" id="IPR059120">
    <property type="entry name" value="Cullin-like_AB"/>
</dbReference>
<evidence type="ECO:0000259" key="10">
    <source>
        <dbReference type="PROSITE" id="PS50069"/>
    </source>
</evidence>
<dbReference type="InterPro" id="IPR016158">
    <property type="entry name" value="Cullin_homology"/>
</dbReference>
<dbReference type="InterPro" id="IPR016157">
    <property type="entry name" value="Cullin_CS"/>
</dbReference>
<dbReference type="Gene3D" id="3.30.230.130">
    <property type="entry name" value="Cullin, Chain C, Domain 2"/>
    <property type="match status" value="1"/>
</dbReference>
<reference evidence="11" key="1">
    <citation type="journal article" date="2023" name="Science">
        <title>Elucidation of the pathway for biosynthesis of saponin adjuvants from the soapbark tree.</title>
        <authorList>
            <person name="Reed J."/>
            <person name="Orme A."/>
            <person name="El-Demerdash A."/>
            <person name="Owen C."/>
            <person name="Martin L.B.B."/>
            <person name="Misra R.C."/>
            <person name="Kikuchi S."/>
            <person name="Rejzek M."/>
            <person name="Martin A.C."/>
            <person name="Harkess A."/>
            <person name="Leebens-Mack J."/>
            <person name="Louveau T."/>
            <person name="Stephenson M.J."/>
            <person name="Osbourn A."/>
        </authorList>
    </citation>
    <scope>NUCLEOTIDE SEQUENCE</scope>
    <source>
        <strain evidence="11">S10</strain>
    </source>
</reference>
<dbReference type="FunFam" id="1.20.1310.10:FF:000004">
    <property type="entry name" value="Cullin 4B"/>
    <property type="match status" value="1"/>
</dbReference>
<dbReference type="SUPFAM" id="SSF75632">
    <property type="entry name" value="Cullin homology domain"/>
    <property type="match status" value="1"/>
</dbReference>
<dbReference type="Proteomes" id="UP001163823">
    <property type="component" value="Chromosome 13"/>
</dbReference>
<dbReference type="FunFam" id="1.20.1310.10:FF:000024">
    <property type="entry name" value="Cullin-4 like"/>
    <property type="match status" value="1"/>
</dbReference>
<dbReference type="Pfam" id="PF26557">
    <property type="entry name" value="Cullin_AB"/>
    <property type="match status" value="1"/>
</dbReference>
<sequence>MSHPTKRSATRITDTTSSSATAATRSSLMKKPKSQAVACSLDTKNGLHNHHHHQDFSATDDFVYDPASMALDEDLKSEDPTALSNSRGVAANLARKKATPPQPAKKLVIKLVKAKPTLPMNFEKDTWTKLKSAICAIFLKQPHLCDLENLYQAVNDLCLHKMGGNLYQQIEKECETHISAALQSLVGQSPDLVVFLSLVERCWQDLCNQMLMIRGIALYLDRTYVKQTSNVCSIWDMGLQLFRKHLSISPEVEHKTVTGLLRMIESERLGEAVDRTLLNHLLKMFTALGIYAESFEKPFLECTSEFYAAEGVKYMQQSDVPDYLKHVEDIYGYSLMQIRLHEEHERCLLYLDASTRKPLIATAEKQLLERYISAILDKGFTMLMDGNRIEDLQRMYSLFQRTNALESIRQALNSYNRGTGQGIVMDEEKDKDMVSSLLEFKVSLDTIWEESFSKNETFSNTIKDAFEHLINLRQNRPAELIAKFLDEKLRAGNKGTSEEELEGTLDKVLVLFRFIQGKDVFEAFYKKDLAKRLLLGKSASIDAEKSMISKLKTECGSQFTNKLEGMFKDIELSKEINESFKQSSQARTKLPSGIEMSVHVLTTGYWPTYPPMDVRLPHELNVYQDIFKEFYLSKYSGRRLMWQNSLGHCVLKAEFPKGKKELAVSLFQTVVLMLFNDAEKLSFQDIKDSTGIEDKELRRTLQSLACGKVRVLLKFPKGRDVEDEDSFSFNEGFTTPLYRIKVNAIQMKETVEENTSTTERVFQDRQYQVDAAIVRIMKTRKVLSHTLLITELFQQLKFPIKPADLKKRIESLIDREYLERDKNNPQIYNYLA</sequence>
<evidence type="ECO:0000313" key="11">
    <source>
        <dbReference type="EMBL" id="KAJ7947309.1"/>
    </source>
</evidence>
<comment type="caution">
    <text evidence="11">The sequence shown here is derived from an EMBL/GenBank/DDBJ whole genome shotgun (WGS) entry which is preliminary data.</text>
</comment>
<keyword evidence="5" id="KW-0832">Ubl conjugation</keyword>
<evidence type="ECO:0000256" key="1">
    <source>
        <dbReference type="ARBA" id="ARBA00004906"/>
    </source>
</evidence>
<dbReference type="SUPFAM" id="SSF46785">
    <property type="entry name" value="Winged helix' DNA-binding domain"/>
    <property type="match status" value="1"/>
</dbReference>
<keyword evidence="4" id="KW-0833">Ubl conjugation pathway</keyword>
<dbReference type="AlphaFoldDB" id="A0AAD7PA54"/>
<keyword evidence="12" id="KW-1185">Reference proteome</keyword>
<comment type="similarity">
    <text evidence="2 7 8">Belongs to the cullin family.</text>
</comment>
<dbReference type="GO" id="GO:0031461">
    <property type="term" value="C:cullin-RING ubiquitin ligase complex"/>
    <property type="evidence" value="ECO:0007669"/>
    <property type="project" value="InterPro"/>
</dbReference>
<gene>
    <name evidence="11" type="ORF">O6P43_032129</name>
</gene>
<evidence type="ECO:0000256" key="9">
    <source>
        <dbReference type="SAM" id="MobiDB-lite"/>
    </source>
</evidence>
<name>A0AAD7PA54_QUISA</name>
<accession>A0AAD7PA54</accession>
<dbReference type="FunFam" id="1.10.10.10:FF:000050">
    <property type="entry name" value="Cullin 4B"/>
    <property type="match status" value="1"/>
</dbReference>
<organism evidence="11 12">
    <name type="scientific">Quillaja saponaria</name>
    <name type="common">Soap bark tree</name>
    <dbReference type="NCBI Taxonomy" id="32244"/>
    <lineage>
        <taxon>Eukaryota</taxon>
        <taxon>Viridiplantae</taxon>
        <taxon>Streptophyta</taxon>
        <taxon>Embryophyta</taxon>
        <taxon>Tracheophyta</taxon>
        <taxon>Spermatophyta</taxon>
        <taxon>Magnoliopsida</taxon>
        <taxon>eudicotyledons</taxon>
        <taxon>Gunneridae</taxon>
        <taxon>Pentapetalae</taxon>
        <taxon>rosids</taxon>
        <taxon>fabids</taxon>
        <taxon>Fabales</taxon>
        <taxon>Quillajaceae</taxon>
        <taxon>Quillaja</taxon>
    </lineage>
</organism>
<evidence type="ECO:0000256" key="7">
    <source>
        <dbReference type="PROSITE-ProRule" id="PRU00330"/>
    </source>
</evidence>
<dbReference type="GO" id="GO:0031625">
    <property type="term" value="F:ubiquitin protein ligase binding"/>
    <property type="evidence" value="ECO:0007669"/>
    <property type="project" value="InterPro"/>
</dbReference>
<dbReference type="SMART" id="SM00182">
    <property type="entry name" value="CULLIN"/>
    <property type="match status" value="1"/>
</dbReference>
<evidence type="ECO:0000256" key="5">
    <source>
        <dbReference type="ARBA" id="ARBA00022843"/>
    </source>
</evidence>
<comment type="pathway">
    <text evidence="1">Protein modification; protein ubiquitination.</text>
</comment>
<dbReference type="InterPro" id="IPR036390">
    <property type="entry name" value="WH_DNA-bd_sf"/>
</dbReference>
<evidence type="ECO:0000256" key="6">
    <source>
        <dbReference type="ARBA" id="ARBA00069613"/>
    </source>
</evidence>
<dbReference type="FunFam" id="1.20.1310.10:FF:000001">
    <property type="entry name" value="Cullin 3"/>
    <property type="match status" value="1"/>
</dbReference>
<dbReference type="GO" id="GO:0005634">
    <property type="term" value="C:nucleus"/>
    <property type="evidence" value="ECO:0007669"/>
    <property type="project" value="UniProtKB-ARBA"/>
</dbReference>
<protein>
    <recommendedName>
        <fullName evidence="6">Cullin-4</fullName>
    </recommendedName>
</protein>
<dbReference type="SMART" id="SM00884">
    <property type="entry name" value="Cullin_Nedd8"/>
    <property type="match status" value="1"/>
</dbReference>
<proteinExistence type="inferred from homology"/>
<feature type="compositionally biased region" description="Low complexity" evidence="9">
    <location>
        <begin position="10"/>
        <end position="27"/>
    </location>
</feature>
<evidence type="ECO:0000256" key="4">
    <source>
        <dbReference type="ARBA" id="ARBA00022786"/>
    </source>
</evidence>
<dbReference type="PANTHER" id="PTHR11932">
    <property type="entry name" value="CULLIN"/>
    <property type="match status" value="1"/>
</dbReference>
<dbReference type="KEGG" id="qsa:O6P43_032129"/>
<feature type="domain" description="Cullin family profile" evidence="10">
    <location>
        <begin position="476"/>
        <end position="705"/>
    </location>
</feature>